<dbReference type="AlphaFoldDB" id="A0A1X2EI60"/>
<evidence type="ECO:0008006" key="3">
    <source>
        <dbReference type="Google" id="ProtNLM"/>
    </source>
</evidence>
<accession>A0A1X2EI60</accession>
<dbReference type="Proteomes" id="UP000193317">
    <property type="component" value="Unassembled WGS sequence"/>
</dbReference>
<gene>
    <name evidence="1" type="ORF">AWC27_28765</name>
</gene>
<sequence length="292" mass="32603">MSATNRMLAATSARALLIVRNALTSDAEGPQQPSPAAARRLDAGRIVASQCLQPATLQPAQRSVLVDRLYDIYRETVGGFTRGEFQGLIFGADETRLALFYGTGGELVGFSFAGIDRMEHAGRTHAVFSAGAYFRLGYRGGILAELFGLRQALRFKFREPRTPLALMTRASSPAVYRLLATTMPRIYPSRRRRTPADIEALVTALSAQWHRWYYIPVGESPWVVRSRATPHDGSRMHRLEQDPDVRFYTELNPRFAAGEALVVWTPLDAANIAGGFWRLLRARFGSWSRSRN</sequence>
<protein>
    <recommendedName>
        <fullName evidence="3">N-acetyltransferase domain-containing protein</fullName>
    </recommendedName>
</protein>
<organism evidence="1 2">
    <name type="scientific">Mycobacterium szulgai</name>
    <dbReference type="NCBI Taxonomy" id="1787"/>
    <lineage>
        <taxon>Bacteria</taxon>
        <taxon>Bacillati</taxon>
        <taxon>Actinomycetota</taxon>
        <taxon>Actinomycetes</taxon>
        <taxon>Mycobacteriales</taxon>
        <taxon>Mycobacteriaceae</taxon>
        <taxon>Mycobacterium</taxon>
    </lineage>
</organism>
<comment type="caution">
    <text evidence="1">The sequence shown here is derived from an EMBL/GenBank/DDBJ whole genome shotgun (WGS) entry which is preliminary data.</text>
</comment>
<evidence type="ECO:0000313" key="2">
    <source>
        <dbReference type="Proteomes" id="UP000193317"/>
    </source>
</evidence>
<proteinExistence type="predicted"/>
<name>A0A1X2EI60_MYCSZ</name>
<keyword evidence="2" id="KW-1185">Reference proteome</keyword>
<reference evidence="1 2" key="1">
    <citation type="submission" date="2016-01" db="EMBL/GenBank/DDBJ databases">
        <title>The new phylogeny of the genus Mycobacterium.</title>
        <authorList>
            <person name="Tarcisio F."/>
            <person name="Conor M."/>
            <person name="Antonella G."/>
            <person name="Elisabetta G."/>
            <person name="Giulia F.S."/>
            <person name="Sara T."/>
            <person name="Anna F."/>
            <person name="Clotilde B."/>
            <person name="Roberto B."/>
            <person name="Veronica D.S."/>
            <person name="Fabio R."/>
            <person name="Monica P."/>
            <person name="Olivier J."/>
            <person name="Enrico T."/>
            <person name="Nicola S."/>
        </authorList>
    </citation>
    <scope>NUCLEOTIDE SEQUENCE [LARGE SCALE GENOMIC DNA]</scope>
    <source>
        <strain evidence="1 2">DSM 44166</strain>
    </source>
</reference>
<dbReference type="RefSeq" id="WP_245847086.1">
    <property type="nucleotide sequence ID" value="NZ_JACKRU010000729.1"/>
</dbReference>
<evidence type="ECO:0000313" key="1">
    <source>
        <dbReference type="EMBL" id="ORX02749.1"/>
    </source>
</evidence>
<dbReference type="EMBL" id="LQPW01000086">
    <property type="protein sequence ID" value="ORX02749.1"/>
    <property type="molecule type" value="Genomic_DNA"/>
</dbReference>